<comment type="caution">
    <text evidence="2">The sequence shown here is derived from an EMBL/GenBank/DDBJ whole genome shotgun (WGS) entry which is preliminary data.</text>
</comment>
<feature type="compositionally biased region" description="Polar residues" evidence="1">
    <location>
        <begin position="22"/>
        <end position="34"/>
    </location>
</feature>
<organism evidence="2 3">
    <name type="scientific">Nephila pilipes</name>
    <name type="common">Giant wood spider</name>
    <name type="synonym">Nephila maculata</name>
    <dbReference type="NCBI Taxonomy" id="299642"/>
    <lineage>
        <taxon>Eukaryota</taxon>
        <taxon>Metazoa</taxon>
        <taxon>Ecdysozoa</taxon>
        <taxon>Arthropoda</taxon>
        <taxon>Chelicerata</taxon>
        <taxon>Arachnida</taxon>
        <taxon>Araneae</taxon>
        <taxon>Araneomorphae</taxon>
        <taxon>Entelegynae</taxon>
        <taxon>Araneoidea</taxon>
        <taxon>Nephilidae</taxon>
        <taxon>Nephila</taxon>
    </lineage>
</organism>
<sequence>MPSTHSSSTVACPDPSSPPQFKLNSSDNQGLSASDNHRVITSFLKEEKVDYCVTQPTSQKPLKVILKGLPFSTEIKNIQTEIENLGFQIGKTKMPKCGKEHFTRESIIKGKVENPTSALTTKVPDLGRTSETSKAERKSSQPLKQTIGIDLSPPKKSMN</sequence>
<evidence type="ECO:0000256" key="1">
    <source>
        <dbReference type="SAM" id="MobiDB-lite"/>
    </source>
</evidence>
<name>A0A8X6UNH9_NEPPI</name>
<accession>A0A8X6UNH9</accession>
<gene>
    <name evidence="2" type="ORF">NPIL_201331</name>
</gene>
<dbReference type="Proteomes" id="UP000887013">
    <property type="component" value="Unassembled WGS sequence"/>
</dbReference>
<feature type="region of interest" description="Disordered" evidence="1">
    <location>
        <begin position="1"/>
        <end position="34"/>
    </location>
</feature>
<evidence type="ECO:0000313" key="3">
    <source>
        <dbReference type="Proteomes" id="UP000887013"/>
    </source>
</evidence>
<feature type="region of interest" description="Disordered" evidence="1">
    <location>
        <begin position="109"/>
        <end position="159"/>
    </location>
</feature>
<feature type="compositionally biased region" description="Polar residues" evidence="1">
    <location>
        <begin position="1"/>
        <end position="10"/>
    </location>
</feature>
<keyword evidence="3" id="KW-1185">Reference proteome</keyword>
<protein>
    <submittedName>
        <fullName evidence="2">Uncharacterized protein</fullName>
    </submittedName>
</protein>
<dbReference type="EMBL" id="BMAW01033848">
    <property type="protein sequence ID" value="GFU32146.1"/>
    <property type="molecule type" value="Genomic_DNA"/>
</dbReference>
<dbReference type="OrthoDB" id="6434386at2759"/>
<dbReference type="AlphaFoldDB" id="A0A8X6UNH9"/>
<proteinExistence type="predicted"/>
<evidence type="ECO:0000313" key="2">
    <source>
        <dbReference type="EMBL" id="GFU32146.1"/>
    </source>
</evidence>
<reference evidence="2" key="1">
    <citation type="submission" date="2020-08" db="EMBL/GenBank/DDBJ databases">
        <title>Multicomponent nature underlies the extraordinary mechanical properties of spider dragline silk.</title>
        <authorList>
            <person name="Kono N."/>
            <person name="Nakamura H."/>
            <person name="Mori M."/>
            <person name="Yoshida Y."/>
            <person name="Ohtoshi R."/>
            <person name="Malay A.D."/>
            <person name="Moran D.A.P."/>
            <person name="Tomita M."/>
            <person name="Numata K."/>
            <person name="Arakawa K."/>
        </authorList>
    </citation>
    <scope>NUCLEOTIDE SEQUENCE</scope>
</reference>